<name>A0A168LKI6_ABSGL</name>
<keyword evidence="3" id="KW-1185">Reference proteome</keyword>
<organism evidence="2">
    <name type="scientific">Absidia glauca</name>
    <name type="common">Pin mould</name>
    <dbReference type="NCBI Taxonomy" id="4829"/>
    <lineage>
        <taxon>Eukaryota</taxon>
        <taxon>Fungi</taxon>
        <taxon>Fungi incertae sedis</taxon>
        <taxon>Mucoromycota</taxon>
        <taxon>Mucoromycotina</taxon>
        <taxon>Mucoromycetes</taxon>
        <taxon>Mucorales</taxon>
        <taxon>Cunninghamellaceae</taxon>
        <taxon>Absidia</taxon>
    </lineage>
</organism>
<dbReference type="Proteomes" id="UP000078561">
    <property type="component" value="Unassembled WGS sequence"/>
</dbReference>
<gene>
    <name evidence="2" type="primary">ABSGL_02449.1 scaffold 3452</name>
</gene>
<sequence length="70" mass="7745">MSTAVISSGTLYEPSNYPSPTQGTRMAPPPFLADPTPQTNNEVDQGDDAEKKKKKKKKGMRHVRKSVDQK</sequence>
<protein>
    <submittedName>
        <fullName evidence="2">Uncharacterized protein</fullName>
    </submittedName>
</protein>
<reference evidence="2" key="1">
    <citation type="submission" date="2016-04" db="EMBL/GenBank/DDBJ databases">
        <authorList>
            <person name="Evans L.H."/>
            <person name="Alamgir A."/>
            <person name="Owens N."/>
            <person name="Weber N.D."/>
            <person name="Virtaneva K."/>
            <person name="Barbian K."/>
            <person name="Babar A."/>
            <person name="Rosenke K."/>
        </authorList>
    </citation>
    <scope>NUCLEOTIDE SEQUENCE [LARGE SCALE GENOMIC DNA]</scope>
    <source>
        <strain evidence="2">CBS 101.48</strain>
    </source>
</reference>
<dbReference type="InParanoid" id="A0A168LKI6"/>
<evidence type="ECO:0000313" key="3">
    <source>
        <dbReference type="Proteomes" id="UP000078561"/>
    </source>
</evidence>
<evidence type="ECO:0000313" key="2">
    <source>
        <dbReference type="EMBL" id="SAL96991.1"/>
    </source>
</evidence>
<evidence type="ECO:0000256" key="1">
    <source>
        <dbReference type="SAM" id="MobiDB-lite"/>
    </source>
</evidence>
<accession>A0A168LKI6</accession>
<dbReference type="EMBL" id="LT551507">
    <property type="protein sequence ID" value="SAL96991.1"/>
    <property type="molecule type" value="Genomic_DNA"/>
</dbReference>
<feature type="compositionally biased region" description="Basic residues" evidence="1">
    <location>
        <begin position="52"/>
        <end position="64"/>
    </location>
</feature>
<proteinExistence type="predicted"/>
<feature type="region of interest" description="Disordered" evidence="1">
    <location>
        <begin position="1"/>
        <end position="70"/>
    </location>
</feature>
<feature type="compositionally biased region" description="Polar residues" evidence="1">
    <location>
        <begin position="1"/>
        <end position="10"/>
    </location>
</feature>
<dbReference type="AlphaFoldDB" id="A0A168LKI6"/>